<sequence length="340" mass="35324">MPEKRPRCPPAPACAGHARFPRHAGDGRRETRPPRRAGEGCAPHHLSRPHQETGVPVPWRTGAIGTLNALLTALLLTAPANAAEPPVRPSGAADAGRGVLAPGASAAAERAVGTACAQVAAGVWYTWGGGHGARPGLTHGRKDPTDPAGEHDPERLGFDCSGLVRYAYARATGADILDGDASAQYHTHRTAADGLAPLRPGDLLAYGTSAGQHHIAPYPGAGKMAEAQQSGTRLTVSDVRLGGDCFGAVRVDTGTVAGPVPRTWGTGVWTKAQPSVRAARVHAFPGPTTVRVACQEHAEPVTAEGYTNDAWSCLPDYRAWVTNIYIQGPAWLDGVPTCSG</sequence>
<evidence type="ECO:0000256" key="3">
    <source>
        <dbReference type="ARBA" id="ARBA00022801"/>
    </source>
</evidence>
<dbReference type="GO" id="GO:0006508">
    <property type="term" value="P:proteolysis"/>
    <property type="evidence" value="ECO:0007669"/>
    <property type="project" value="UniProtKB-KW"/>
</dbReference>
<dbReference type="Gene3D" id="3.90.1720.10">
    <property type="entry name" value="endopeptidase domain like (from Nostoc punctiforme)"/>
    <property type="match status" value="1"/>
</dbReference>
<evidence type="ECO:0000256" key="1">
    <source>
        <dbReference type="ARBA" id="ARBA00007074"/>
    </source>
</evidence>
<dbReference type="KEGG" id="sarg:HKX69_33315"/>
<dbReference type="GO" id="GO:0008234">
    <property type="term" value="F:cysteine-type peptidase activity"/>
    <property type="evidence" value="ECO:0007669"/>
    <property type="project" value="UniProtKB-KW"/>
</dbReference>
<dbReference type="PROSITE" id="PS51935">
    <property type="entry name" value="NLPC_P60"/>
    <property type="match status" value="1"/>
</dbReference>
<dbReference type="RefSeq" id="WP_171159176.1">
    <property type="nucleotide sequence ID" value="NZ_CP053189.1"/>
</dbReference>
<dbReference type="InterPro" id="IPR051794">
    <property type="entry name" value="PG_Endopeptidase_C40"/>
</dbReference>
<keyword evidence="3" id="KW-0378">Hydrolase</keyword>
<proteinExistence type="inferred from homology"/>
<feature type="domain" description="NlpC/P60" evidence="6">
    <location>
        <begin position="105"/>
        <end position="253"/>
    </location>
</feature>
<dbReference type="Proteomes" id="UP000502641">
    <property type="component" value="Chromosome"/>
</dbReference>
<keyword evidence="8" id="KW-1185">Reference proteome</keyword>
<dbReference type="AlphaFoldDB" id="A0A6M4PRZ1"/>
<dbReference type="InterPro" id="IPR000064">
    <property type="entry name" value="NLP_P60_dom"/>
</dbReference>
<protein>
    <recommendedName>
        <fullName evidence="6">NlpC/P60 domain-containing protein</fullName>
    </recommendedName>
</protein>
<gene>
    <name evidence="7" type="ORF">HKX69_33315</name>
</gene>
<keyword evidence="4" id="KW-0788">Thiol protease</keyword>
<dbReference type="Pfam" id="PF00877">
    <property type="entry name" value="NLPC_P60"/>
    <property type="match status" value="1"/>
</dbReference>
<feature type="region of interest" description="Disordered" evidence="5">
    <location>
        <begin position="1"/>
        <end position="56"/>
    </location>
</feature>
<evidence type="ECO:0000313" key="8">
    <source>
        <dbReference type="Proteomes" id="UP000502641"/>
    </source>
</evidence>
<dbReference type="PANTHER" id="PTHR47359">
    <property type="entry name" value="PEPTIDOGLYCAN DL-ENDOPEPTIDASE CWLO"/>
    <property type="match status" value="1"/>
</dbReference>
<evidence type="ECO:0000256" key="5">
    <source>
        <dbReference type="SAM" id="MobiDB-lite"/>
    </source>
</evidence>
<dbReference type="EMBL" id="CP053189">
    <property type="protein sequence ID" value="QJS13781.1"/>
    <property type="molecule type" value="Genomic_DNA"/>
</dbReference>
<evidence type="ECO:0000313" key="7">
    <source>
        <dbReference type="EMBL" id="QJS13781.1"/>
    </source>
</evidence>
<keyword evidence="2" id="KW-0645">Protease</keyword>
<accession>A0A6M4PRZ1</accession>
<name>A0A6M4PRZ1_9ACTN</name>
<organism evidence="7 8">
    <name type="scientific">Streptomyces argyrophylli</name>
    <dbReference type="NCBI Taxonomy" id="2726118"/>
    <lineage>
        <taxon>Bacteria</taxon>
        <taxon>Bacillati</taxon>
        <taxon>Actinomycetota</taxon>
        <taxon>Actinomycetes</taxon>
        <taxon>Kitasatosporales</taxon>
        <taxon>Streptomycetaceae</taxon>
        <taxon>Streptomyces</taxon>
    </lineage>
</organism>
<reference evidence="7 8" key="1">
    <citation type="submission" date="2020-05" db="EMBL/GenBank/DDBJ databases">
        <authorList>
            <person name="Li K."/>
        </authorList>
    </citation>
    <scope>NUCLEOTIDE SEQUENCE [LARGE SCALE GENOMIC DNA]</scope>
    <source>
        <strain evidence="8">jing01</strain>
    </source>
</reference>
<dbReference type="SUPFAM" id="SSF54001">
    <property type="entry name" value="Cysteine proteinases"/>
    <property type="match status" value="1"/>
</dbReference>
<evidence type="ECO:0000256" key="4">
    <source>
        <dbReference type="ARBA" id="ARBA00022807"/>
    </source>
</evidence>
<evidence type="ECO:0000256" key="2">
    <source>
        <dbReference type="ARBA" id="ARBA00022670"/>
    </source>
</evidence>
<evidence type="ECO:0000259" key="6">
    <source>
        <dbReference type="PROSITE" id="PS51935"/>
    </source>
</evidence>
<dbReference type="PANTHER" id="PTHR47359:SF3">
    <property type="entry name" value="NLP_P60 DOMAIN-CONTAINING PROTEIN-RELATED"/>
    <property type="match status" value="1"/>
</dbReference>
<feature type="compositionally biased region" description="Basic and acidic residues" evidence="5">
    <location>
        <begin position="23"/>
        <end position="38"/>
    </location>
</feature>
<dbReference type="InterPro" id="IPR038765">
    <property type="entry name" value="Papain-like_cys_pep_sf"/>
</dbReference>
<comment type="similarity">
    <text evidence="1">Belongs to the peptidase C40 family.</text>
</comment>